<dbReference type="Pfam" id="PF16884">
    <property type="entry name" value="ADH_N_2"/>
    <property type="match status" value="1"/>
</dbReference>
<proteinExistence type="predicted"/>
<evidence type="ECO:0000256" key="1">
    <source>
        <dbReference type="ARBA" id="ARBA00023002"/>
    </source>
</evidence>
<evidence type="ECO:0000313" key="4">
    <source>
        <dbReference type="Proteomes" id="UP000237752"/>
    </source>
</evidence>
<keyword evidence="1" id="KW-0560">Oxidoreductase</keyword>
<dbReference type="PANTHER" id="PTHR43205">
    <property type="entry name" value="PROSTAGLANDIN REDUCTASE"/>
    <property type="match status" value="1"/>
</dbReference>
<dbReference type="SMART" id="SM00829">
    <property type="entry name" value="PKS_ER"/>
    <property type="match status" value="1"/>
</dbReference>
<dbReference type="Gene3D" id="3.40.50.720">
    <property type="entry name" value="NAD(P)-binding Rossmann-like Domain"/>
    <property type="match status" value="1"/>
</dbReference>
<dbReference type="InterPro" id="IPR041694">
    <property type="entry name" value="ADH_N_2"/>
</dbReference>
<protein>
    <recommendedName>
        <fullName evidence="2">Enoyl reductase (ER) domain-containing protein</fullName>
    </recommendedName>
</protein>
<dbReference type="InterPro" id="IPR036291">
    <property type="entry name" value="NAD(P)-bd_dom_sf"/>
</dbReference>
<dbReference type="InterPro" id="IPR045010">
    <property type="entry name" value="MDR_fam"/>
</dbReference>
<sequence length="339" mass="35444">MTAASTPTTNRQILLSQMPTGTLTEDCFSQATVDVVAPGPGEVLCRTIYLSIDPAARAWMQAATYRSQLDAGQVMSGFTVAEVVAGDLPTGTIVGGDGGWQQYFTRATSEVQVLDIRAALSHYAGPLGINGLTAYFGLLDIGKPVAGETVVVSAAAGATGNIVGQIAKHVGARVIGITGSDDKNDLLRERLGFDATVNHRSETFRADLKAACPDGIDVYFDNVGGPVLEAVLSRANLHARIACCGVVSQYDTTSPAGGPRGVPGHLVTKRIRMEGFLVHDYEDQKADALDKLHEWVTSGELVVLEEIIDGLDSAPAALIGQLAGSNVGKLMVRVGADPA</sequence>
<keyword evidence="4" id="KW-1185">Reference proteome</keyword>
<dbReference type="InterPro" id="IPR011032">
    <property type="entry name" value="GroES-like_sf"/>
</dbReference>
<dbReference type="InterPro" id="IPR013149">
    <property type="entry name" value="ADH-like_C"/>
</dbReference>
<dbReference type="SUPFAM" id="SSF50129">
    <property type="entry name" value="GroES-like"/>
    <property type="match status" value="1"/>
</dbReference>
<comment type="caution">
    <text evidence="3">The sequence shown here is derived from an EMBL/GenBank/DDBJ whole genome shotgun (WGS) entry which is preliminary data.</text>
</comment>
<dbReference type="PANTHER" id="PTHR43205:SF7">
    <property type="entry name" value="PROSTAGLANDIN REDUCTASE 1"/>
    <property type="match status" value="1"/>
</dbReference>
<evidence type="ECO:0000313" key="3">
    <source>
        <dbReference type="EMBL" id="PRZ41806.1"/>
    </source>
</evidence>
<dbReference type="FunFam" id="3.40.50.720:FF:000121">
    <property type="entry name" value="Prostaglandin reductase 2"/>
    <property type="match status" value="1"/>
</dbReference>
<dbReference type="CDD" id="cd05288">
    <property type="entry name" value="PGDH"/>
    <property type="match status" value="1"/>
</dbReference>
<organism evidence="3 4">
    <name type="scientific">Antricoccus suffuscus</name>
    <dbReference type="NCBI Taxonomy" id="1629062"/>
    <lineage>
        <taxon>Bacteria</taxon>
        <taxon>Bacillati</taxon>
        <taxon>Actinomycetota</taxon>
        <taxon>Actinomycetes</taxon>
        <taxon>Geodermatophilales</taxon>
        <taxon>Antricoccaceae</taxon>
        <taxon>Antricoccus</taxon>
    </lineage>
</organism>
<dbReference type="SUPFAM" id="SSF51735">
    <property type="entry name" value="NAD(P)-binding Rossmann-fold domains"/>
    <property type="match status" value="1"/>
</dbReference>
<dbReference type="AlphaFoldDB" id="A0A2T0ZZM2"/>
<name>A0A2T0ZZM2_9ACTN</name>
<dbReference type="RefSeq" id="WP_202862524.1">
    <property type="nucleotide sequence ID" value="NZ_PVUE01000008.1"/>
</dbReference>
<gene>
    <name evidence="3" type="ORF">CLV47_108165</name>
</gene>
<dbReference type="Pfam" id="PF00107">
    <property type="entry name" value="ADH_zinc_N"/>
    <property type="match status" value="1"/>
</dbReference>
<evidence type="ECO:0000259" key="2">
    <source>
        <dbReference type="SMART" id="SM00829"/>
    </source>
</evidence>
<accession>A0A2T0ZZM2</accession>
<feature type="domain" description="Enoyl reductase (ER)" evidence="2">
    <location>
        <begin position="21"/>
        <end position="332"/>
    </location>
</feature>
<dbReference type="EMBL" id="PVUE01000008">
    <property type="protein sequence ID" value="PRZ41806.1"/>
    <property type="molecule type" value="Genomic_DNA"/>
</dbReference>
<dbReference type="InterPro" id="IPR020843">
    <property type="entry name" value="ER"/>
</dbReference>
<dbReference type="Proteomes" id="UP000237752">
    <property type="component" value="Unassembled WGS sequence"/>
</dbReference>
<reference evidence="3 4" key="1">
    <citation type="submission" date="2018-03" db="EMBL/GenBank/DDBJ databases">
        <title>Genomic Encyclopedia of Archaeal and Bacterial Type Strains, Phase II (KMG-II): from individual species to whole genera.</title>
        <authorList>
            <person name="Goeker M."/>
        </authorList>
    </citation>
    <scope>NUCLEOTIDE SEQUENCE [LARGE SCALE GENOMIC DNA]</scope>
    <source>
        <strain evidence="3 4">DSM 100065</strain>
    </source>
</reference>
<dbReference type="GO" id="GO:0016628">
    <property type="term" value="F:oxidoreductase activity, acting on the CH-CH group of donors, NAD or NADP as acceptor"/>
    <property type="evidence" value="ECO:0007669"/>
    <property type="project" value="InterPro"/>
</dbReference>
<dbReference type="Gene3D" id="3.90.180.10">
    <property type="entry name" value="Medium-chain alcohol dehydrogenases, catalytic domain"/>
    <property type="match status" value="1"/>
</dbReference>